<dbReference type="STRING" id="1387353.BSF38_03646"/>
<gene>
    <name evidence="2" type="ORF">BSF38_03646</name>
</gene>
<evidence type="ECO:0000313" key="3">
    <source>
        <dbReference type="Proteomes" id="UP000186309"/>
    </source>
</evidence>
<accession>A0A1U7CT48</accession>
<feature type="domain" description="DUF4261" evidence="1">
    <location>
        <begin position="194"/>
        <end position="269"/>
    </location>
</feature>
<dbReference type="InterPro" id="IPR025357">
    <property type="entry name" value="DUF4261"/>
</dbReference>
<protein>
    <recommendedName>
        <fullName evidence="1">DUF4261 domain-containing protein</fullName>
    </recommendedName>
</protein>
<organism evidence="2 3">
    <name type="scientific">Paludisphaera borealis</name>
    <dbReference type="NCBI Taxonomy" id="1387353"/>
    <lineage>
        <taxon>Bacteria</taxon>
        <taxon>Pseudomonadati</taxon>
        <taxon>Planctomycetota</taxon>
        <taxon>Planctomycetia</taxon>
        <taxon>Isosphaerales</taxon>
        <taxon>Isosphaeraceae</taxon>
        <taxon>Paludisphaera</taxon>
    </lineage>
</organism>
<dbReference type="KEGG" id="pbor:BSF38_03646"/>
<dbReference type="RefSeq" id="WP_076347947.1">
    <property type="nucleotide sequence ID" value="NZ_CP019082.1"/>
</dbReference>
<dbReference type="AlphaFoldDB" id="A0A1U7CT48"/>
<evidence type="ECO:0000313" key="2">
    <source>
        <dbReference type="EMBL" id="APW62114.1"/>
    </source>
</evidence>
<keyword evidence="3" id="KW-1185">Reference proteome</keyword>
<name>A0A1U7CT48_9BACT</name>
<dbReference type="EMBL" id="CP019082">
    <property type="protein sequence ID" value="APW62114.1"/>
    <property type="molecule type" value="Genomic_DNA"/>
</dbReference>
<dbReference type="Pfam" id="PF14080">
    <property type="entry name" value="DUF4261"/>
    <property type="match status" value="1"/>
</dbReference>
<reference evidence="3" key="1">
    <citation type="submission" date="2016-12" db="EMBL/GenBank/DDBJ databases">
        <title>Comparative genomics of four Isosphaeraceae planctomycetes: a common pool of plasmids and glycoside hydrolase genes.</title>
        <authorList>
            <person name="Ivanova A."/>
        </authorList>
    </citation>
    <scope>NUCLEOTIDE SEQUENCE [LARGE SCALE GENOMIC DNA]</scope>
    <source>
        <strain evidence="3">PX4</strain>
    </source>
</reference>
<proteinExistence type="predicted"/>
<evidence type="ECO:0000259" key="1">
    <source>
        <dbReference type="Pfam" id="PF14080"/>
    </source>
</evidence>
<dbReference type="Proteomes" id="UP000186309">
    <property type="component" value="Chromosome"/>
</dbReference>
<sequence length="281" mass="30764">MTKPPDGFAQTYGVELLYEQPPTIVRSELLQSVRKYCPNAETMGDAEPGLSISFFHPDHPVGLAGAAMPAQTHVFVTEEPYSVTPELADDLRQSWGFPDVAEVLGRCRRSVLVTDMMSSSLAPKERLGLFQAVLAGVLDVVPALAIHWRPSAHFIKADQYRQAFREGGASRFFAGGLNVRFFMVDDAPGEMIMDTLGLAALGLPDLQCHFRDLDPNDVGTVLMNSGCYIYEAGDVIQDDHTIEGATVGSRWRCQHEESLVSPHRMVLNLDPGPPHAGDRGD</sequence>